<reference evidence="2 3" key="1">
    <citation type="submission" date="2020-06" db="EMBL/GenBank/DDBJ databases">
        <title>Transcriptomic and genomic resources for Thalictrum thalictroides and T. hernandezii: Facilitating candidate gene discovery in an emerging model plant lineage.</title>
        <authorList>
            <person name="Arias T."/>
            <person name="Riano-Pachon D.M."/>
            <person name="Di Stilio V.S."/>
        </authorList>
    </citation>
    <scope>NUCLEOTIDE SEQUENCE [LARGE SCALE GENOMIC DNA]</scope>
    <source>
        <strain evidence="3">cv. WT478/WT964</strain>
        <tissue evidence="2">Leaves</tissue>
    </source>
</reference>
<protein>
    <submittedName>
        <fullName evidence="2">Uncharacterized protein</fullName>
    </submittedName>
</protein>
<gene>
    <name evidence="2" type="ORF">FRX31_034057</name>
</gene>
<feature type="region of interest" description="Disordered" evidence="1">
    <location>
        <begin position="49"/>
        <end position="81"/>
    </location>
</feature>
<organism evidence="2 3">
    <name type="scientific">Thalictrum thalictroides</name>
    <name type="common">Rue-anemone</name>
    <name type="synonym">Anemone thalictroides</name>
    <dbReference type="NCBI Taxonomy" id="46969"/>
    <lineage>
        <taxon>Eukaryota</taxon>
        <taxon>Viridiplantae</taxon>
        <taxon>Streptophyta</taxon>
        <taxon>Embryophyta</taxon>
        <taxon>Tracheophyta</taxon>
        <taxon>Spermatophyta</taxon>
        <taxon>Magnoliopsida</taxon>
        <taxon>Ranunculales</taxon>
        <taxon>Ranunculaceae</taxon>
        <taxon>Thalictroideae</taxon>
        <taxon>Thalictrum</taxon>
    </lineage>
</organism>
<dbReference type="EMBL" id="JABWDY010042844">
    <property type="protein sequence ID" value="KAF5176357.1"/>
    <property type="molecule type" value="Genomic_DNA"/>
</dbReference>
<dbReference type="AlphaFoldDB" id="A0A7J6UUV4"/>
<evidence type="ECO:0000313" key="2">
    <source>
        <dbReference type="EMBL" id="KAF5176357.1"/>
    </source>
</evidence>
<evidence type="ECO:0000313" key="3">
    <source>
        <dbReference type="Proteomes" id="UP000554482"/>
    </source>
</evidence>
<keyword evidence="3" id="KW-1185">Reference proteome</keyword>
<dbReference type="Proteomes" id="UP000554482">
    <property type="component" value="Unassembled WGS sequence"/>
</dbReference>
<name>A0A7J6UUV4_THATH</name>
<evidence type="ECO:0000256" key="1">
    <source>
        <dbReference type="SAM" id="MobiDB-lite"/>
    </source>
</evidence>
<proteinExistence type="predicted"/>
<accession>A0A7J6UUV4</accession>
<comment type="caution">
    <text evidence="2">The sequence shown here is derived from an EMBL/GenBank/DDBJ whole genome shotgun (WGS) entry which is preliminary data.</text>
</comment>
<sequence length="81" mass="9311">MDKIINEDVLDLDLDQIPRVPNVEVASKLNVRVERNIFLEQPRHTMLVMADSPDNPITNSPDDYIRNHPNLPSDDSDLFKT</sequence>